<dbReference type="InterPro" id="IPR029036">
    <property type="entry name" value="P5CR_dimer"/>
</dbReference>
<evidence type="ECO:0000256" key="3">
    <source>
        <dbReference type="ARBA" id="ARBA00023002"/>
    </source>
</evidence>
<comment type="catalytic activity">
    <reaction evidence="5">
        <text>L-proline + NAD(+) = (S)-1-pyrroline-5-carboxylate + NADH + 2 H(+)</text>
        <dbReference type="Rhea" id="RHEA:14105"/>
        <dbReference type="ChEBI" id="CHEBI:15378"/>
        <dbReference type="ChEBI" id="CHEBI:17388"/>
        <dbReference type="ChEBI" id="CHEBI:57540"/>
        <dbReference type="ChEBI" id="CHEBI:57945"/>
        <dbReference type="ChEBI" id="CHEBI:60039"/>
        <dbReference type="EC" id="1.5.1.2"/>
    </reaction>
</comment>
<keyword evidence="5" id="KW-0963">Cytoplasm</keyword>
<dbReference type="PIRSF" id="PIRSF000193">
    <property type="entry name" value="Pyrrol-5-carb_rd"/>
    <property type="match status" value="1"/>
</dbReference>
<dbReference type="RefSeq" id="WP_086515197.1">
    <property type="nucleotide sequence ID" value="NZ_MDJZ01000016.1"/>
</dbReference>
<evidence type="ECO:0000313" key="12">
    <source>
        <dbReference type="Proteomes" id="UP000195101"/>
    </source>
</evidence>
<evidence type="ECO:0000256" key="7">
    <source>
        <dbReference type="PIRSR" id="PIRSR000193-1"/>
    </source>
</evidence>
<feature type="binding site" evidence="7">
    <location>
        <position position="53"/>
    </location>
    <ligand>
        <name>NADP(+)</name>
        <dbReference type="ChEBI" id="CHEBI:58349"/>
    </ligand>
</feature>
<evidence type="ECO:0000259" key="9">
    <source>
        <dbReference type="Pfam" id="PF03807"/>
    </source>
</evidence>
<organism evidence="11 12">
    <name type="scientific">Clavibacter michiganensis</name>
    <dbReference type="NCBI Taxonomy" id="28447"/>
    <lineage>
        <taxon>Bacteria</taxon>
        <taxon>Bacillati</taxon>
        <taxon>Actinomycetota</taxon>
        <taxon>Actinomycetes</taxon>
        <taxon>Micrococcales</taxon>
        <taxon>Microbacteriaceae</taxon>
        <taxon>Clavibacter</taxon>
    </lineage>
</organism>
<keyword evidence="5 8" id="KW-0641">Proline biosynthesis</keyword>
<comment type="similarity">
    <text evidence="1 5 8">Belongs to the pyrroline-5-carboxylate reductase family.</text>
</comment>
<dbReference type="FunFam" id="1.10.3730.10:FF:000001">
    <property type="entry name" value="Pyrroline-5-carboxylate reductase"/>
    <property type="match status" value="1"/>
</dbReference>
<evidence type="ECO:0000256" key="1">
    <source>
        <dbReference type="ARBA" id="ARBA00005525"/>
    </source>
</evidence>
<keyword evidence="2 5" id="KW-0521">NADP</keyword>
<dbReference type="SUPFAM" id="SSF51735">
    <property type="entry name" value="NAD(P)-binding Rossmann-fold domains"/>
    <property type="match status" value="1"/>
</dbReference>
<comment type="subcellular location">
    <subcellularLocation>
        <location evidence="5">Cytoplasm</location>
    </subcellularLocation>
</comment>
<comment type="function">
    <text evidence="4 5">Catalyzes the reduction of 1-pyrroline-5-carboxylate (PCA) to L-proline.</text>
</comment>
<keyword evidence="5 8" id="KW-0028">Amino-acid biosynthesis</keyword>
<evidence type="ECO:0000259" key="10">
    <source>
        <dbReference type="Pfam" id="PF14748"/>
    </source>
</evidence>
<evidence type="ECO:0000256" key="8">
    <source>
        <dbReference type="RuleBase" id="RU003903"/>
    </source>
</evidence>
<comment type="caution">
    <text evidence="11">The sequence shown here is derived from an EMBL/GenBank/DDBJ whole genome shotgun (WGS) entry which is preliminary data.</text>
</comment>
<dbReference type="InterPro" id="IPR000304">
    <property type="entry name" value="Pyrroline-COOH_reductase"/>
</dbReference>
<sequence>MPDDSRPAPSAPDPAVVRLPSLAMLGTGSMNGAILGGLLQPGVEVDGDVRVTTRSAASAAALGQRDGVQASSVEEDADANRRAVRGARIVIVGVKPHMVPDLLREIAGDLDPGALVISVAAGVTIATFESLLPAHVSVVRSMPNTPSLVGRGVAGLAAGTRSSPEDLAVARAVFATVGDVVEVPEERIDALSTISGSGPAYVFLLIEELTRTAESKGFTPDEARVLVQGTFRGAVELLAASDDEPAELRRRVTSPKGTTERAVEVLQAADLSALFDRATDAALARARELAAG</sequence>
<dbReference type="Gene3D" id="1.10.3730.10">
    <property type="entry name" value="ProC C-terminal domain-like"/>
    <property type="match status" value="1"/>
</dbReference>
<accession>A0A251YK13</accession>
<dbReference type="PANTHER" id="PTHR11645:SF0">
    <property type="entry name" value="PYRROLINE-5-CARBOXYLATE REDUCTASE 3"/>
    <property type="match status" value="1"/>
</dbReference>
<feature type="domain" description="Pyrroline-5-carboxylate reductase dimerisation" evidence="10">
    <location>
        <begin position="185"/>
        <end position="289"/>
    </location>
</feature>
<dbReference type="GO" id="GO:0004735">
    <property type="term" value="F:pyrroline-5-carboxylate reductase activity"/>
    <property type="evidence" value="ECO:0007669"/>
    <property type="project" value="UniProtKB-UniRule"/>
</dbReference>
<reference evidence="11 12" key="1">
    <citation type="submission" date="2016-08" db="EMBL/GenBank/DDBJ databases">
        <title>Genome sequence of Clavibacter michiganensis spp strain CFBP8019.</title>
        <authorList>
            <person name="Thapa S.P."/>
            <person name="Coaker G."/>
            <person name="Jacques M.-A."/>
        </authorList>
    </citation>
    <scope>NUCLEOTIDE SEQUENCE [LARGE SCALE GENOMIC DNA]</scope>
    <source>
        <strain evidence="11">CFBP8019</strain>
    </source>
</reference>
<comment type="catalytic activity">
    <reaction evidence="5 8">
        <text>L-proline + NADP(+) = (S)-1-pyrroline-5-carboxylate + NADPH + 2 H(+)</text>
        <dbReference type="Rhea" id="RHEA:14109"/>
        <dbReference type="ChEBI" id="CHEBI:15378"/>
        <dbReference type="ChEBI" id="CHEBI:17388"/>
        <dbReference type="ChEBI" id="CHEBI:57783"/>
        <dbReference type="ChEBI" id="CHEBI:58349"/>
        <dbReference type="ChEBI" id="CHEBI:60039"/>
        <dbReference type="EC" id="1.5.1.2"/>
    </reaction>
</comment>
<evidence type="ECO:0000256" key="2">
    <source>
        <dbReference type="ARBA" id="ARBA00022857"/>
    </source>
</evidence>
<dbReference type="InterPro" id="IPR036291">
    <property type="entry name" value="NAD(P)-bd_dom_sf"/>
</dbReference>
<dbReference type="InterPro" id="IPR028939">
    <property type="entry name" value="P5C_Rdtase_cat_N"/>
</dbReference>
<evidence type="ECO:0000256" key="6">
    <source>
        <dbReference type="NCBIfam" id="TIGR00112"/>
    </source>
</evidence>
<dbReference type="NCBIfam" id="TIGR00112">
    <property type="entry name" value="proC"/>
    <property type="match status" value="1"/>
</dbReference>
<dbReference type="InterPro" id="IPR053790">
    <property type="entry name" value="P5CR-like_CS"/>
</dbReference>
<feature type="domain" description="Pyrroline-5-carboxylate reductase catalytic N-terminal" evidence="9">
    <location>
        <begin position="22"/>
        <end position="122"/>
    </location>
</feature>
<dbReference type="EC" id="1.5.1.2" evidence="5 6"/>
<comment type="pathway">
    <text evidence="5 8">Amino-acid biosynthesis; L-proline biosynthesis; L-proline from L-glutamate 5-semialdehyde: step 1/1.</text>
</comment>
<dbReference type="HAMAP" id="MF_01925">
    <property type="entry name" value="P5C_reductase"/>
    <property type="match status" value="1"/>
</dbReference>
<dbReference type="GO" id="GO:0005737">
    <property type="term" value="C:cytoplasm"/>
    <property type="evidence" value="ECO:0007669"/>
    <property type="project" value="UniProtKB-SubCell"/>
</dbReference>
<feature type="binding site" evidence="7">
    <location>
        <position position="80"/>
    </location>
    <ligand>
        <name>NADPH</name>
        <dbReference type="ChEBI" id="CHEBI:57783"/>
    </ligand>
</feature>
<name>A0A251YK13_9MICO</name>
<dbReference type="Pfam" id="PF03807">
    <property type="entry name" value="F420_oxidored"/>
    <property type="match status" value="1"/>
</dbReference>
<dbReference type="SUPFAM" id="SSF48179">
    <property type="entry name" value="6-phosphogluconate dehydrogenase C-terminal domain-like"/>
    <property type="match status" value="1"/>
</dbReference>
<dbReference type="UniPathway" id="UPA00098">
    <property type="reaction ID" value="UER00361"/>
</dbReference>
<dbReference type="Proteomes" id="UP000195101">
    <property type="component" value="Unassembled WGS sequence"/>
</dbReference>
<proteinExistence type="inferred from homology"/>
<keyword evidence="3 5" id="KW-0560">Oxidoreductase</keyword>
<dbReference type="Gene3D" id="3.40.50.720">
    <property type="entry name" value="NAD(P)-binding Rossmann-like Domain"/>
    <property type="match status" value="1"/>
</dbReference>
<dbReference type="PANTHER" id="PTHR11645">
    <property type="entry name" value="PYRROLINE-5-CARBOXYLATE REDUCTASE"/>
    <property type="match status" value="1"/>
</dbReference>
<evidence type="ECO:0000256" key="4">
    <source>
        <dbReference type="ARBA" id="ARBA00058118"/>
    </source>
</evidence>
<dbReference type="AlphaFoldDB" id="A0A251YK13"/>
<evidence type="ECO:0000256" key="5">
    <source>
        <dbReference type="HAMAP-Rule" id="MF_01925"/>
    </source>
</evidence>
<gene>
    <name evidence="5 11" type="primary">proC</name>
    <name evidence="11" type="ORF">BFL37_11320</name>
</gene>
<dbReference type="InterPro" id="IPR008927">
    <property type="entry name" value="6-PGluconate_DH-like_C_sf"/>
</dbReference>
<keyword evidence="12" id="KW-1185">Reference proteome</keyword>
<dbReference type="GO" id="GO:0055129">
    <property type="term" value="P:L-proline biosynthetic process"/>
    <property type="evidence" value="ECO:0007669"/>
    <property type="project" value="UniProtKB-UniRule"/>
</dbReference>
<dbReference type="EMBL" id="MDJZ01000016">
    <property type="protein sequence ID" value="OUE24493.1"/>
    <property type="molecule type" value="Genomic_DNA"/>
</dbReference>
<feature type="binding site" evidence="7">
    <location>
        <begin position="25"/>
        <end position="30"/>
    </location>
    <ligand>
        <name>NADP(+)</name>
        <dbReference type="ChEBI" id="CHEBI:58349"/>
    </ligand>
</feature>
<evidence type="ECO:0000313" key="11">
    <source>
        <dbReference type="EMBL" id="OUE24493.1"/>
    </source>
</evidence>
<dbReference type="PROSITE" id="PS00521">
    <property type="entry name" value="P5CR"/>
    <property type="match status" value="1"/>
</dbReference>
<protein>
    <recommendedName>
        <fullName evidence="5 6">Pyrroline-5-carboxylate reductase</fullName>
        <shortName evidence="5">P5C reductase</shortName>
        <shortName evidence="5">P5CR</shortName>
        <ecNumber evidence="5 6">1.5.1.2</ecNumber>
    </recommendedName>
    <alternativeName>
        <fullName evidence="5">PCA reductase</fullName>
    </alternativeName>
</protein>
<dbReference type="Pfam" id="PF14748">
    <property type="entry name" value="P5CR_dimer"/>
    <property type="match status" value="1"/>
</dbReference>
<dbReference type="OrthoDB" id="9805754at2"/>